<dbReference type="AlphaFoldDB" id="R7RQ25"/>
<accession>R7RQ25</accession>
<dbReference type="OrthoDB" id="1955198at2"/>
<dbReference type="InterPro" id="IPR012454">
    <property type="entry name" value="DUF1659"/>
</dbReference>
<comment type="caution">
    <text evidence="2">The sequence shown here is derived from an EMBL/GenBank/DDBJ whole genome shotgun (WGS) entry which is preliminary data.</text>
</comment>
<dbReference type="RefSeq" id="WP_018660388.1">
    <property type="nucleotide sequence ID" value="NZ_HF952018.1"/>
</dbReference>
<reference evidence="2" key="1">
    <citation type="submission" date="2013-03" db="EMBL/GenBank/DDBJ databases">
        <title>Draft genome sequence of the hydrogen-ethanol-producing anaerobic alkalithermophilic Caloramator celere.</title>
        <authorList>
            <person name="Ciranna A."/>
            <person name="Larjo A."/>
            <person name="Kivisto A."/>
            <person name="Santala V."/>
            <person name="Roos C."/>
            <person name="Karp M."/>
        </authorList>
    </citation>
    <scope>NUCLEOTIDE SEQUENCE [LARGE SCALE GENOMIC DNA]</scope>
    <source>
        <strain evidence="2">DSM 8682</strain>
    </source>
</reference>
<protein>
    <recommendedName>
        <fullName evidence="1">DUF1659 domain-containing protein</fullName>
    </recommendedName>
</protein>
<dbReference type="Proteomes" id="UP000014923">
    <property type="component" value="Unassembled WGS sequence"/>
</dbReference>
<keyword evidence="3" id="KW-1185">Reference proteome</keyword>
<evidence type="ECO:0000259" key="1">
    <source>
        <dbReference type="Pfam" id="PF07872"/>
    </source>
</evidence>
<dbReference type="HOGENOM" id="CLU_196603_3_1_9"/>
<sequence>MAVRDLKQSSTLLIKFKVGVDSRGNDIFKIINLRKVKTTAQHQDIYDVAQAIATLVDGTLSGVLRQDLAELINE</sequence>
<dbReference type="Pfam" id="PF07872">
    <property type="entry name" value="DUF1659"/>
    <property type="match status" value="1"/>
</dbReference>
<feature type="domain" description="DUF1659" evidence="1">
    <location>
        <begin position="3"/>
        <end position="73"/>
    </location>
</feature>
<evidence type="ECO:0000313" key="3">
    <source>
        <dbReference type="Proteomes" id="UP000014923"/>
    </source>
</evidence>
<gene>
    <name evidence="2" type="ORF">TCEL_01254</name>
</gene>
<proteinExistence type="predicted"/>
<evidence type="ECO:0000313" key="2">
    <source>
        <dbReference type="EMBL" id="CDF57340.1"/>
    </source>
</evidence>
<organism evidence="2 3">
    <name type="scientific">Thermobrachium celere DSM 8682</name>
    <dbReference type="NCBI Taxonomy" id="941824"/>
    <lineage>
        <taxon>Bacteria</taxon>
        <taxon>Bacillati</taxon>
        <taxon>Bacillota</taxon>
        <taxon>Clostridia</taxon>
        <taxon>Eubacteriales</taxon>
        <taxon>Clostridiaceae</taxon>
        <taxon>Thermobrachium</taxon>
    </lineage>
</organism>
<name>R7RQ25_9CLOT</name>
<dbReference type="EMBL" id="CAVN010000086">
    <property type="protein sequence ID" value="CDF57340.1"/>
    <property type="molecule type" value="Genomic_DNA"/>
</dbReference>